<protein>
    <submittedName>
        <fullName evidence="1">Uncharacterized protein</fullName>
    </submittedName>
</protein>
<dbReference type="HOGENOM" id="CLU_2709519_0_0_1"/>
<evidence type="ECO:0000313" key="2">
    <source>
        <dbReference type="Proteomes" id="UP000004995"/>
    </source>
</evidence>
<name>K3YP03_SETIT</name>
<reference evidence="2" key="1">
    <citation type="journal article" date="2012" name="Nat. Biotechnol.">
        <title>Reference genome sequence of the model plant Setaria.</title>
        <authorList>
            <person name="Bennetzen J.L."/>
            <person name="Schmutz J."/>
            <person name="Wang H."/>
            <person name="Percifield R."/>
            <person name="Hawkins J."/>
            <person name="Pontaroli A.C."/>
            <person name="Estep M."/>
            <person name="Feng L."/>
            <person name="Vaughn J.N."/>
            <person name="Grimwood J."/>
            <person name="Jenkins J."/>
            <person name="Barry K."/>
            <person name="Lindquist E."/>
            <person name="Hellsten U."/>
            <person name="Deshpande S."/>
            <person name="Wang X."/>
            <person name="Wu X."/>
            <person name="Mitros T."/>
            <person name="Triplett J."/>
            <person name="Yang X."/>
            <person name="Ye C.Y."/>
            <person name="Mauro-Herrera M."/>
            <person name="Wang L."/>
            <person name="Li P."/>
            <person name="Sharma M."/>
            <person name="Sharma R."/>
            <person name="Ronald P.C."/>
            <person name="Panaud O."/>
            <person name="Kellogg E.A."/>
            <person name="Brutnell T.P."/>
            <person name="Doust A.N."/>
            <person name="Tuskan G.A."/>
            <person name="Rokhsar D."/>
            <person name="Devos K.M."/>
        </authorList>
    </citation>
    <scope>NUCLEOTIDE SEQUENCE [LARGE SCALE GENOMIC DNA]</scope>
    <source>
        <strain evidence="2">cv. Yugu1</strain>
    </source>
</reference>
<dbReference type="Gramene" id="KQL02251">
    <property type="protein sequence ID" value="KQL02251"/>
    <property type="gene ID" value="SETIT_015995mg"/>
</dbReference>
<keyword evidence="2" id="KW-1185">Reference proteome</keyword>
<dbReference type="EnsemblPlants" id="KQL02251">
    <property type="protein sequence ID" value="KQL02251"/>
    <property type="gene ID" value="SETIT_015995mg"/>
</dbReference>
<accession>K3YP03</accession>
<dbReference type="AlphaFoldDB" id="K3YP03"/>
<reference evidence="1" key="2">
    <citation type="submission" date="2018-08" db="UniProtKB">
        <authorList>
            <consortium name="EnsemblPlants"/>
        </authorList>
    </citation>
    <scope>IDENTIFICATION</scope>
    <source>
        <strain evidence="1">Yugu1</strain>
    </source>
</reference>
<dbReference type="EMBL" id="AGNK02003945">
    <property type="status" value="NOT_ANNOTATED_CDS"/>
    <property type="molecule type" value="Genomic_DNA"/>
</dbReference>
<sequence length="73" mass="8526">MHPHSTNHHSRRFRCKVCGDLASQSRGKLKEPQDWSEGSQKQQILHKAYLPHPDFETAKLEKIYNFCIHGLDI</sequence>
<evidence type="ECO:0000313" key="1">
    <source>
        <dbReference type="EnsemblPlants" id="KQL02251"/>
    </source>
</evidence>
<proteinExistence type="predicted"/>
<organism evidence="1 2">
    <name type="scientific">Setaria italica</name>
    <name type="common">Foxtail millet</name>
    <name type="synonym">Panicum italicum</name>
    <dbReference type="NCBI Taxonomy" id="4555"/>
    <lineage>
        <taxon>Eukaryota</taxon>
        <taxon>Viridiplantae</taxon>
        <taxon>Streptophyta</taxon>
        <taxon>Embryophyta</taxon>
        <taxon>Tracheophyta</taxon>
        <taxon>Spermatophyta</taxon>
        <taxon>Magnoliopsida</taxon>
        <taxon>Liliopsida</taxon>
        <taxon>Poales</taxon>
        <taxon>Poaceae</taxon>
        <taxon>PACMAD clade</taxon>
        <taxon>Panicoideae</taxon>
        <taxon>Panicodae</taxon>
        <taxon>Paniceae</taxon>
        <taxon>Cenchrinae</taxon>
        <taxon>Setaria</taxon>
    </lineage>
</organism>
<dbReference type="Proteomes" id="UP000004995">
    <property type="component" value="Unassembled WGS sequence"/>
</dbReference>
<dbReference type="InParanoid" id="K3YP03"/>